<proteinExistence type="inferred from homology"/>
<evidence type="ECO:0000259" key="8">
    <source>
        <dbReference type="Pfam" id="PF01583"/>
    </source>
</evidence>
<comment type="catalytic activity">
    <reaction evidence="1 6 7">
        <text>adenosine 5'-phosphosulfate + ATP = 3'-phosphoadenylyl sulfate + ADP + H(+)</text>
        <dbReference type="Rhea" id="RHEA:24152"/>
        <dbReference type="ChEBI" id="CHEBI:15378"/>
        <dbReference type="ChEBI" id="CHEBI:30616"/>
        <dbReference type="ChEBI" id="CHEBI:58243"/>
        <dbReference type="ChEBI" id="CHEBI:58339"/>
        <dbReference type="ChEBI" id="CHEBI:456216"/>
        <dbReference type="EC" id="2.7.1.25"/>
    </reaction>
</comment>
<evidence type="ECO:0000256" key="2">
    <source>
        <dbReference type="ARBA" id="ARBA00012121"/>
    </source>
</evidence>
<feature type="binding site" evidence="6">
    <location>
        <begin position="19"/>
        <end position="26"/>
    </location>
    <ligand>
        <name>ATP</name>
        <dbReference type="ChEBI" id="CHEBI:30616"/>
    </ligand>
</feature>
<comment type="caution">
    <text evidence="9">The sequence shown here is derived from an EMBL/GenBank/DDBJ whole genome shotgun (WGS) entry which is preliminary data.</text>
</comment>
<comment type="function">
    <text evidence="6 7">Catalyzes the synthesis of activated sulfate.</text>
</comment>
<reference evidence="9 10" key="1">
    <citation type="submission" date="2017-02" db="EMBL/GenBank/DDBJ databases">
        <title>Draft genome of Saccharomonospora sp. 154.</title>
        <authorList>
            <person name="Alonso-Carmona G.S."/>
            <person name="De La Haba R."/>
            <person name="Vera-Gargallo B."/>
            <person name="Sandoval-Trujillo A.H."/>
            <person name="Ramirez-Duran N."/>
            <person name="Ventosa A."/>
        </authorList>
    </citation>
    <scope>NUCLEOTIDE SEQUENCE [LARGE SCALE GENOMIC DNA]</scope>
    <source>
        <strain evidence="9 10">LRS4.154</strain>
    </source>
</reference>
<evidence type="ECO:0000313" key="10">
    <source>
        <dbReference type="Proteomes" id="UP000192591"/>
    </source>
</evidence>
<evidence type="ECO:0000256" key="7">
    <source>
        <dbReference type="RuleBase" id="RU004347"/>
    </source>
</evidence>
<dbReference type="GO" id="GO:0004781">
    <property type="term" value="F:sulfate adenylyltransferase (ATP) activity"/>
    <property type="evidence" value="ECO:0007669"/>
    <property type="project" value="TreeGrafter"/>
</dbReference>
<evidence type="ECO:0000256" key="3">
    <source>
        <dbReference type="ARBA" id="ARBA00022679"/>
    </source>
</evidence>
<comment type="pathway">
    <text evidence="6 7">Sulfur metabolism; hydrogen sulfide biosynthesis; sulfite from sulfate: step 2/3.</text>
</comment>
<dbReference type="GO" id="GO:0004020">
    <property type="term" value="F:adenylylsulfate kinase activity"/>
    <property type="evidence" value="ECO:0007669"/>
    <property type="project" value="UniProtKB-UniRule"/>
</dbReference>
<dbReference type="PANTHER" id="PTHR42700:SF1">
    <property type="entry name" value="SULFATE ADENYLYLTRANSFERASE"/>
    <property type="match status" value="1"/>
</dbReference>
<keyword evidence="3 6" id="KW-0808">Transferase</keyword>
<dbReference type="EMBL" id="MWIH01000002">
    <property type="protein sequence ID" value="OQO94774.1"/>
    <property type="molecule type" value="Genomic_DNA"/>
</dbReference>
<protein>
    <recommendedName>
        <fullName evidence="2 6">Adenylyl-sulfate kinase</fullName>
        <ecNumber evidence="2 6">2.7.1.25</ecNumber>
    </recommendedName>
    <alternativeName>
        <fullName evidence="6">APS kinase</fullName>
    </alternativeName>
    <alternativeName>
        <fullName evidence="6">ATP adenosine-5'-phosphosulfate 3'-phosphotransferase</fullName>
    </alternativeName>
    <alternativeName>
        <fullName evidence="6">Adenosine-5'-phosphosulfate kinase</fullName>
    </alternativeName>
</protein>
<keyword evidence="5 6" id="KW-0067">ATP-binding</keyword>
<dbReference type="Gene3D" id="3.40.50.300">
    <property type="entry name" value="P-loop containing nucleotide triphosphate hydrolases"/>
    <property type="match status" value="1"/>
</dbReference>
<keyword evidence="6" id="KW-0597">Phosphoprotein</keyword>
<dbReference type="GO" id="GO:0070814">
    <property type="term" value="P:hydrogen sulfide biosynthetic process"/>
    <property type="evidence" value="ECO:0007669"/>
    <property type="project" value="UniProtKB-UniRule"/>
</dbReference>
<dbReference type="InterPro" id="IPR059117">
    <property type="entry name" value="APS_kinase_dom"/>
</dbReference>
<evidence type="ECO:0000256" key="5">
    <source>
        <dbReference type="ARBA" id="ARBA00022840"/>
    </source>
</evidence>
<dbReference type="Pfam" id="PF01583">
    <property type="entry name" value="APS_kinase"/>
    <property type="match status" value="1"/>
</dbReference>
<keyword evidence="6 7" id="KW-0418">Kinase</keyword>
<dbReference type="GO" id="GO:0005524">
    <property type="term" value="F:ATP binding"/>
    <property type="evidence" value="ECO:0007669"/>
    <property type="project" value="UniProtKB-UniRule"/>
</dbReference>
<dbReference type="HAMAP" id="MF_00065">
    <property type="entry name" value="Adenylyl_sulf_kinase"/>
    <property type="match status" value="1"/>
</dbReference>
<dbReference type="EC" id="2.7.1.25" evidence="2 6"/>
<evidence type="ECO:0000256" key="1">
    <source>
        <dbReference type="ARBA" id="ARBA00001823"/>
    </source>
</evidence>
<dbReference type="GO" id="GO:0010134">
    <property type="term" value="P:sulfate assimilation via adenylyl sulfate reduction"/>
    <property type="evidence" value="ECO:0007669"/>
    <property type="project" value="TreeGrafter"/>
</dbReference>
<dbReference type="RefSeq" id="WP_081190207.1">
    <property type="nucleotide sequence ID" value="NZ_MWIH01000002.1"/>
</dbReference>
<dbReference type="UniPathway" id="UPA00140">
    <property type="reaction ID" value="UER00205"/>
</dbReference>
<evidence type="ECO:0000256" key="6">
    <source>
        <dbReference type="HAMAP-Rule" id="MF_00065"/>
    </source>
</evidence>
<dbReference type="STRING" id="1962155.B1813_01390"/>
<accession>A0A1V9ACX0</accession>
<organism evidence="9 10">
    <name type="scientific">Saccharomonospora piscinae</name>
    <dbReference type="NCBI Taxonomy" id="687388"/>
    <lineage>
        <taxon>Bacteria</taxon>
        <taxon>Bacillati</taxon>
        <taxon>Actinomycetota</taxon>
        <taxon>Actinomycetes</taxon>
        <taxon>Pseudonocardiales</taxon>
        <taxon>Pseudonocardiaceae</taxon>
        <taxon>Saccharomonospora</taxon>
    </lineage>
</organism>
<sequence length="198" mass="21124">MSHEPTVALEQGVTVWLTGLSGAGKSTVASTIASSVQATVEVDVLDGDELRGTISSDLGFSADDRHTHGVRVGYIAELLSRHRVLTLVPVIAPYARTRAAVRDHHERRGTAFVEVHVSTPLTECARRDPKGLYAKAAAGEIRGLTGVDDTYERPAAPDLRVDTSALTPGEAAEEVIDLLHRRGLLSTMHSTARDAAVL</sequence>
<gene>
    <name evidence="6" type="primary">cysC</name>
    <name evidence="9" type="ORF">B1813_01390</name>
</gene>
<dbReference type="PANTHER" id="PTHR42700">
    <property type="entry name" value="SULFATE ADENYLYLTRANSFERASE"/>
    <property type="match status" value="1"/>
</dbReference>
<keyword evidence="4 6" id="KW-0547">Nucleotide-binding</keyword>
<evidence type="ECO:0000256" key="4">
    <source>
        <dbReference type="ARBA" id="ARBA00022741"/>
    </source>
</evidence>
<dbReference type="GO" id="GO:0019379">
    <property type="term" value="P:sulfate assimilation, phosphoadenylyl sulfate reduction by phosphoadenylyl-sulfate reductase (thioredoxin)"/>
    <property type="evidence" value="ECO:0007669"/>
    <property type="project" value="TreeGrafter"/>
</dbReference>
<dbReference type="SUPFAM" id="SSF52540">
    <property type="entry name" value="P-loop containing nucleoside triphosphate hydrolases"/>
    <property type="match status" value="1"/>
</dbReference>
<name>A0A1V9ACX0_SACPI</name>
<evidence type="ECO:0000313" key="9">
    <source>
        <dbReference type="EMBL" id="OQO94774.1"/>
    </source>
</evidence>
<dbReference type="InterPro" id="IPR002891">
    <property type="entry name" value="APS"/>
</dbReference>
<dbReference type="AlphaFoldDB" id="A0A1V9ACX0"/>
<feature type="domain" description="APS kinase" evidence="8">
    <location>
        <begin position="11"/>
        <end position="162"/>
    </location>
</feature>
<dbReference type="InterPro" id="IPR050512">
    <property type="entry name" value="Sulf_AdTrans/APS_kinase"/>
</dbReference>
<dbReference type="NCBIfam" id="TIGR00455">
    <property type="entry name" value="apsK"/>
    <property type="match status" value="1"/>
</dbReference>
<dbReference type="CDD" id="cd02027">
    <property type="entry name" value="APSK"/>
    <property type="match status" value="1"/>
</dbReference>
<dbReference type="GO" id="GO:0005737">
    <property type="term" value="C:cytoplasm"/>
    <property type="evidence" value="ECO:0007669"/>
    <property type="project" value="TreeGrafter"/>
</dbReference>
<keyword evidence="10" id="KW-1185">Reference proteome</keyword>
<comment type="caution">
    <text evidence="6">Lacks conserved residue(s) required for the propagation of feature annotation.</text>
</comment>
<dbReference type="Proteomes" id="UP000192591">
    <property type="component" value="Unassembled WGS sequence"/>
</dbReference>
<comment type="similarity">
    <text evidence="6 7">Belongs to the APS kinase family.</text>
</comment>
<dbReference type="InterPro" id="IPR027417">
    <property type="entry name" value="P-loop_NTPase"/>
</dbReference>